<dbReference type="InterPro" id="IPR016181">
    <property type="entry name" value="Acyl_CoA_acyltransferase"/>
</dbReference>
<dbReference type="SUPFAM" id="SSF55729">
    <property type="entry name" value="Acyl-CoA N-acyltransferases (Nat)"/>
    <property type="match status" value="1"/>
</dbReference>
<proteinExistence type="predicted"/>
<evidence type="ECO:0000313" key="1">
    <source>
        <dbReference type="EMBL" id="MFB9737823.1"/>
    </source>
</evidence>
<dbReference type="RefSeq" id="WP_247471655.1">
    <property type="nucleotide sequence ID" value="NZ_JBHMAR010000034.1"/>
</dbReference>
<evidence type="ECO:0008006" key="3">
    <source>
        <dbReference type="Google" id="ProtNLM"/>
    </source>
</evidence>
<sequence>MTATATTATPRWSARPFTARDREPVLAFFTEPDFHFRTAQPDTRSEAEIDALLDDSTRVLLADGEPVGLYGVEDVGSEHGSHIQLDLRLRGSAPDTWWPAALEEVLRGLRWSREIVRVTVRVGAYDTRGLAAARAAGLTEEGTLGDIELHDGVRSGTVFFSRIWAPTS</sequence>
<accession>A0ABV5VJ25</accession>
<name>A0ABV5VJ25_9ACTN</name>
<dbReference type="Proteomes" id="UP001589703">
    <property type="component" value="Unassembled WGS sequence"/>
</dbReference>
<gene>
    <name evidence="1" type="ORF">ACFFRO_22300</name>
</gene>
<protein>
    <recommendedName>
        <fullName evidence="3">N-acetyltransferase domain-containing protein</fullName>
    </recommendedName>
</protein>
<dbReference type="EMBL" id="JBHMAR010000034">
    <property type="protein sequence ID" value="MFB9737823.1"/>
    <property type="molecule type" value="Genomic_DNA"/>
</dbReference>
<comment type="caution">
    <text evidence="1">The sequence shown here is derived from an EMBL/GenBank/DDBJ whole genome shotgun (WGS) entry which is preliminary data.</text>
</comment>
<reference evidence="1 2" key="1">
    <citation type="submission" date="2024-09" db="EMBL/GenBank/DDBJ databases">
        <authorList>
            <person name="Sun Q."/>
            <person name="Mori K."/>
        </authorList>
    </citation>
    <scope>NUCLEOTIDE SEQUENCE [LARGE SCALE GENOMIC DNA]</scope>
    <source>
        <strain evidence="1 2">JCM 10918</strain>
    </source>
</reference>
<organism evidence="1 2">
    <name type="scientific">Streptomyces thermocoprophilus</name>
    <dbReference type="NCBI Taxonomy" id="78356"/>
    <lineage>
        <taxon>Bacteria</taxon>
        <taxon>Bacillati</taxon>
        <taxon>Actinomycetota</taxon>
        <taxon>Actinomycetes</taxon>
        <taxon>Kitasatosporales</taxon>
        <taxon>Streptomycetaceae</taxon>
        <taxon>Streptomyces</taxon>
    </lineage>
</organism>
<keyword evidence="2" id="KW-1185">Reference proteome</keyword>
<evidence type="ECO:0000313" key="2">
    <source>
        <dbReference type="Proteomes" id="UP001589703"/>
    </source>
</evidence>
<dbReference type="Gene3D" id="3.40.630.30">
    <property type="match status" value="1"/>
</dbReference>